<reference evidence="2" key="1">
    <citation type="submission" date="2013-12" db="EMBL/GenBank/DDBJ databases">
        <title>The Genome Sequence of Aphanomyces invadans NJM9701.</title>
        <authorList>
            <consortium name="The Broad Institute Genomics Platform"/>
            <person name="Russ C."/>
            <person name="Tyler B."/>
            <person name="van West P."/>
            <person name="Dieguez-Uribeondo J."/>
            <person name="Young S.K."/>
            <person name="Zeng Q."/>
            <person name="Gargeya S."/>
            <person name="Fitzgerald M."/>
            <person name="Abouelleil A."/>
            <person name="Alvarado L."/>
            <person name="Chapman S.B."/>
            <person name="Gainer-Dewar J."/>
            <person name="Goldberg J."/>
            <person name="Griggs A."/>
            <person name="Gujja S."/>
            <person name="Hansen M."/>
            <person name="Howarth C."/>
            <person name="Imamovic A."/>
            <person name="Ireland A."/>
            <person name="Larimer J."/>
            <person name="McCowan C."/>
            <person name="Murphy C."/>
            <person name="Pearson M."/>
            <person name="Poon T.W."/>
            <person name="Priest M."/>
            <person name="Roberts A."/>
            <person name="Saif S."/>
            <person name="Shea T."/>
            <person name="Sykes S."/>
            <person name="Wortman J."/>
            <person name="Nusbaum C."/>
            <person name="Birren B."/>
        </authorList>
    </citation>
    <scope>NUCLEOTIDE SEQUENCE [LARGE SCALE GENOMIC DNA]</scope>
    <source>
        <strain evidence="2">NJM9701</strain>
    </source>
</reference>
<dbReference type="RefSeq" id="XP_008863541.1">
    <property type="nucleotide sequence ID" value="XM_008865319.1"/>
</dbReference>
<accession>A0A024UPC2</accession>
<dbReference type="AlphaFoldDB" id="A0A024UPC2"/>
<gene>
    <name evidence="2" type="ORF">H310_01962</name>
</gene>
<organism evidence="2">
    <name type="scientific">Aphanomyces invadans</name>
    <dbReference type="NCBI Taxonomy" id="157072"/>
    <lineage>
        <taxon>Eukaryota</taxon>
        <taxon>Sar</taxon>
        <taxon>Stramenopiles</taxon>
        <taxon>Oomycota</taxon>
        <taxon>Saprolegniomycetes</taxon>
        <taxon>Saprolegniales</taxon>
        <taxon>Verrucalvaceae</taxon>
        <taxon>Aphanomyces</taxon>
    </lineage>
</organism>
<name>A0A024UPC2_9STRA</name>
<sequence length="121" mass="13296">MSLAAQSKRHPTVQATAATQTDRPTPRAEITPFQGTADPAVALTFNEQYIQFIQHLSQKGRDVNNPLPPTADAAAHRKHRVENALHVTVCQVFSNPKMIATIRDIVFAKLQAESSSARKKP</sequence>
<dbReference type="EMBL" id="KI913954">
    <property type="protein sequence ID" value="ETW07448.1"/>
    <property type="molecule type" value="Genomic_DNA"/>
</dbReference>
<feature type="compositionally biased region" description="Polar residues" evidence="1">
    <location>
        <begin position="13"/>
        <end position="23"/>
    </location>
</feature>
<evidence type="ECO:0000313" key="2">
    <source>
        <dbReference type="EMBL" id="ETW07448.1"/>
    </source>
</evidence>
<protein>
    <submittedName>
        <fullName evidence="2">Uncharacterized protein</fullName>
    </submittedName>
</protein>
<dbReference type="GeneID" id="20079012"/>
<feature type="region of interest" description="Disordered" evidence="1">
    <location>
        <begin position="1"/>
        <end position="32"/>
    </location>
</feature>
<dbReference type="VEuPathDB" id="FungiDB:H310_01962"/>
<dbReference type="OrthoDB" id="10495025at2759"/>
<evidence type="ECO:0000256" key="1">
    <source>
        <dbReference type="SAM" id="MobiDB-lite"/>
    </source>
</evidence>
<proteinExistence type="predicted"/>